<name>A0ACC5WA48_PANGG</name>
<gene>
    <name evidence="1" type="ORF">PGIGA_G00115630</name>
</gene>
<sequence length="180" mass="20131">MTTGARASSSPAVAAHAEGEEIEVLESGETETGTHADTEWKSLFDKYDPESSGFISAERLRDLLETHGSELDAHKLEVLLALANGNAEGKVRYQDFINLMSNKRSNSFRRAIQQGGRQLKSSSLREEVGLGLSQRLVRHVAYETLPREVDRKWYFDSYTYCPPPWLILTITIAEASTARK</sequence>
<proteinExistence type="predicted"/>
<keyword evidence="2" id="KW-1185">Reference proteome</keyword>
<reference evidence="1 2" key="1">
    <citation type="journal article" date="2022" name="bioRxiv">
        <title>An ancient truncated duplication of the anti-Mullerian hormone receptor type 2 gene is a potential conserved master sex determinant in the Pangasiidae catfish family.</title>
        <authorList>
            <person name="Wen M."/>
            <person name="Pan Q."/>
            <person name="Jouanno E."/>
            <person name="Montfort J."/>
            <person name="Zahm M."/>
            <person name="Cabau C."/>
            <person name="Klopp C."/>
            <person name="Iampietro C."/>
            <person name="Roques C."/>
            <person name="Bouchez O."/>
            <person name="Castinel A."/>
            <person name="Donnadieu C."/>
            <person name="Parrinello H."/>
            <person name="Poncet C."/>
            <person name="Belmonte E."/>
            <person name="Gautier V."/>
            <person name="Avarre J.-C."/>
            <person name="Dugue R."/>
            <person name="Gustiano R."/>
            <person name="Ha T.T.T."/>
            <person name="Campet M."/>
            <person name="Sriphairoj K."/>
            <person name="Ribolli J."/>
            <person name="de Almeida F.L."/>
            <person name="Desvignes T."/>
            <person name="Postlethwait J.H."/>
            <person name="Bucao C.F."/>
            <person name="Robinson-Rechavi M."/>
            <person name="Bobe J."/>
            <person name="Herpin A."/>
            <person name="Guiguen Y."/>
        </authorList>
    </citation>
    <scope>NUCLEOTIDE SEQUENCE [LARGE SCALE GENOMIC DNA]</scope>
    <source>
        <strain evidence="1">YG-Dec2019</strain>
    </source>
</reference>
<comment type="caution">
    <text evidence="1">The sequence shown here is derived from an EMBL/GenBank/DDBJ whole genome shotgun (WGS) entry which is preliminary data.</text>
</comment>
<evidence type="ECO:0000313" key="1">
    <source>
        <dbReference type="EMBL" id="MCI4375954.1"/>
    </source>
</evidence>
<dbReference type="EMBL" id="CM040455">
    <property type="protein sequence ID" value="MCI4375954.1"/>
    <property type="molecule type" value="Genomic_DNA"/>
</dbReference>
<evidence type="ECO:0000313" key="2">
    <source>
        <dbReference type="Proteomes" id="UP000829447"/>
    </source>
</evidence>
<organism evidence="1 2">
    <name type="scientific">Pangasianodon gigas</name>
    <name type="common">Mekong giant catfish</name>
    <name type="synonym">Pangasius gigas</name>
    <dbReference type="NCBI Taxonomy" id="30993"/>
    <lineage>
        <taxon>Eukaryota</taxon>
        <taxon>Metazoa</taxon>
        <taxon>Chordata</taxon>
        <taxon>Craniata</taxon>
        <taxon>Vertebrata</taxon>
        <taxon>Euteleostomi</taxon>
        <taxon>Actinopterygii</taxon>
        <taxon>Neopterygii</taxon>
        <taxon>Teleostei</taxon>
        <taxon>Ostariophysi</taxon>
        <taxon>Siluriformes</taxon>
        <taxon>Pangasiidae</taxon>
        <taxon>Pangasianodon</taxon>
    </lineage>
</organism>
<protein>
    <submittedName>
        <fullName evidence="1">Uncharacterized protein</fullName>
    </submittedName>
</protein>
<accession>A0ACC5WA48</accession>
<dbReference type="Proteomes" id="UP000829447">
    <property type="component" value="Linkage Group LG2"/>
</dbReference>